<dbReference type="SUPFAM" id="SSF49503">
    <property type="entry name" value="Cupredoxins"/>
    <property type="match status" value="3"/>
</dbReference>
<dbReference type="InterPro" id="IPR011707">
    <property type="entry name" value="Cu-oxidase-like_N"/>
</dbReference>
<dbReference type="InterPro" id="IPR011706">
    <property type="entry name" value="Cu-oxidase_C"/>
</dbReference>
<feature type="transmembrane region" description="Helical" evidence="5">
    <location>
        <begin position="7"/>
        <end position="25"/>
    </location>
</feature>
<evidence type="ECO:0000256" key="2">
    <source>
        <dbReference type="ARBA" id="ARBA00022723"/>
    </source>
</evidence>
<evidence type="ECO:0000259" key="7">
    <source>
        <dbReference type="Pfam" id="PF07731"/>
    </source>
</evidence>
<dbReference type="AlphaFoldDB" id="A0A6A6H6J0"/>
<keyword evidence="5" id="KW-0812">Transmembrane</keyword>
<evidence type="ECO:0000256" key="4">
    <source>
        <dbReference type="ARBA" id="ARBA00023008"/>
    </source>
</evidence>
<comment type="similarity">
    <text evidence="1">Belongs to the multicopper oxidase family.</text>
</comment>
<dbReference type="Pfam" id="PF07732">
    <property type="entry name" value="Cu-oxidase_3"/>
    <property type="match status" value="1"/>
</dbReference>
<dbReference type="EMBL" id="ML991806">
    <property type="protein sequence ID" value="KAF2233451.1"/>
    <property type="molecule type" value="Genomic_DNA"/>
</dbReference>
<dbReference type="InterPro" id="IPR008972">
    <property type="entry name" value="Cupredoxin"/>
</dbReference>
<evidence type="ECO:0000313" key="10">
    <source>
        <dbReference type="Proteomes" id="UP000800092"/>
    </source>
</evidence>
<keyword evidence="2" id="KW-0479">Metal-binding</keyword>
<dbReference type="Pfam" id="PF07731">
    <property type="entry name" value="Cu-oxidase_2"/>
    <property type="match status" value="1"/>
</dbReference>
<dbReference type="PANTHER" id="PTHR11709">
    <property type="entry name" value="MULTI-COPPER OXIDASE"/>
    <property type="match status" value="1"/>
</dbReference>
<dbReference type="PANTHER" id="PTHR11709:SF145">
    <property type="entry name" value="LCC1"/>
    <property type="match status" value="1"/>
</dbReference>
<name>A0A6A6H6J0_VIRVR</name>
<keyword evidence="3" id="KW-0560">Oxidoreductase</keyword>
<evidence type="ECO:0000256" key="1">
    <source>
        <dbReference type="ARBA" id="ARBA00010609"/>
    </source>
</evidence>
<dbReference type="OrthoDB" id="2121828at2759"/>
<feature type="domain" description="Plastocyanin-like" evidence="7">
    <location>
        <begin position="434"/>
        <end position="551"/>
    </location>
</feature>
<dbReference type="Gene3D" id="2.60.40.420">
    <property type="entry name" value="Cupredoxins - blue copper proteins"/>
    <property type="match status" value="3"/>
</dbReference>
<organism evidence="9 10">
    <name type="scientific">Viridothelium virens</name>
    <name type="common">Speckled blister lichen</name>
    <name type="synonym">Trypethelium virens</name>
    <dbReference type="NCBI Taxonomy" id="1048519"/>
    <lineage>
        <taxon>Eukaryota</taxon>
        <taxon>Fungi</taxon>
        <taxon>Dikarya</taxon>
        <taxon>Ascomycota</taxon>
        <taxon>Pezizomycotina</taxon>
        <taxon>Dothideomycetes</taxon>
        <taxon>Dothideomycetes incertae sedis</taxon>
        <taxon>Trypetheliales</taxon>
        <taxon>Trypetheliaceae</taxon>
        <taxon>Viridothelium</taxon>
    </lineage>
</organism>
<evidence type="ECO:0000259" key="6">
    <source>
        <dbReference type="Pfam" id="PF00394"/>
    </source>
</evidence>
<dbReference type="CDD" id="cd13854">
    <property type="entry name" value="CuRO_1_MaLCC_like"/>
    <property type="match status" value="1"/>
</dbReference>
<dbReference type="InterPro" id="IPR002355">
    <property type="entry name" value="Cu_oxidase_Cu_BS"/>
</dbReference>
<dbReference type="InterPro" id="IPR045087">
    <property type="entry name" value="Cu-oxidase_fam"/>
</dbReference>
<sequence length="587" mass="65926">MHRLDTIFPSILICFSYLATGLFSLETLDSPSLAKFLTRDGTPLPSGTPWDSSDPAGSAPRTGVIRSYDWVISRGYGDPDGFNRSLILINGRYPGPLVEANWGDTIQVTVHNQIYHPGEGLSIHWHGQPQTKSPWMDGVPSVSQCPIASGSSFTYTFTAEVYGTSWYHSHVSAQYIDGLYGPMIIYGPSHVSYDIDVGPILLTDYTHVPYYEFISDTYDRPAIFLPIENNLINGRNPFQCNQNLETCNTTAAYSRFRFYKGKKHRLRVMNTGGTANQKFTIDDHRLTVIANDYVPIIPYTTDVVTLGVGQRTDVIVIADMDSDSSVWMRADIDTGELCGNTTTILSHARAAIYYEDANMDKLPSSSAKAWDSNNCANDPLEQTVPFYPQTPPLTPETTQVYDLRYEANETGSIIFFVNETSFRADYNNPILLLAYLDNTSYPYDPEWNVNNFGVNKSIRAIFRNYFPGPHPLHLHGHNFWVLAEGVGDWDGSIVNPENPQRRDTHILGPGTEQIPSFVVFEWLNDNPGVWPFHCHIVIHVSLGLYINSMEHPDLIKQQQIPAIMAQTCRDWAKWSGQNVVDQIDSGL</sequence>
<feature type="domain" description="Plastocyanin-like" evidence="6">
    <location>
        <begin position="199"/>
        <end position="345"/>
    </location>
</feature>
<keyword evidence="5" id="KW-1133">Transmembrane helix</keyword>
<dbReference type="InterPro" id="IPR001117">
    <property type="entry name" value="Cu-oxidase_2nd"/>
</dbReference>
<gene>
    <name evidence="9" type="ORF">EV356DRAFT_486740</name>
</gene>
<keyword evidence="4" id="KW-0186">Copper</keyword>
<keyword evidence="5" id="KW-0472">Membrane</keyword>
<evidence type="ECO:0000256" key="5">
    <source>
        <dbReference type="SAM" id="Phobius"/>
    </source>
</evidence>
<accession>A0A6A6H6J0</accession>
<evidence type="ECO:0000313" key="9">
    <source>
        <dbReference type="EMBL" id="KAF2233451.1"/>
    </source>
</evidence>
<keyword evidence="10" id="KW-1185">Reference proteome</keyword>
<reference evidence="9" key="1">
    <citation type="journal article" date="2020" name="Stud. Mycol.">
        <title>101 Dothideomycetes genomes: a test case for predicting lifestyles and emergence of pathogens.</title>
        <authorList>
            <person name="Haridas S."/>
            <person name="Albert R."/>
            <person name="Binder M."/>
            <person name="Bloem J."/>
            <person name="Labutti K."/>
            <person name="Salamov A."/>
            <person name="Andreopoulos B."/>
            <person name="Baker S."/>
            <person name="Barry K."/>
            <person name="Bills G."/>
            <person name="Bluhm B."/>
            <person name="Cannon C."/>
            <person name="Castanera R."/>
            <person name="Culley D."/>
            <person name="Daum C."/>
            <person name="Ezra D."/>
            <person name="Gonzalez J."/>
            <person name="Henrissat B."/>
            <person name="Kuo A."/>
            <person name="Liang C."/>
            <person name="Lipzen A."/>
            <person name="Lutzoni F."/>
            <person name="Magnuson J."/>
            <person name="Mondo S."/>
            <person name="Nolan M."/>
            <person name="Ohm R."/>
            <person name="Pangilinan J."/>
            <person name="Park H.-J."/>
            <person name="Ramirez L."/>
            <person name="Alfaro M."/>
            <person name="Sun H."/>
            <person name="Tritt A."/>
            <person name="Yoshinaga Y."/>
            <person name="Zwiers L.-H."/>
            <person name="Turgeon B."/>
            <person name="Goodwin S."/>
            <person name="Spatafora J."/>
            <person name="Crous P."/>
            <person name="Grigoriev I."/>
        </authorList>
    </citation>
    <scope>NUCLEOTIDE SEQUENCE</scope>
    <source>
        <strain evidence="9">Tuck. ex Michener</strain>
    </source>
</reference>
<dbReference type="Pfam" id="PF00394">
    <property type="entry name" value="Cu-oxidase"/>
    <property type="match status" value="1"/>
</dbReference>
<dbReference type="PROSITE" id="PS00080">
    <property type="entry name" value="MULTICOPPER_OXIDASE2"/>
    <property type="match status" value="1"/>
</dbReference>
<dbReference type="Proteomes" id="UP000800092">
    <property type="component" value="Unassembled WGS sequence"/>
</dbReference>
<evidence type="ECO:0000259" key="8">
    <source>
        <dbReference type="Pfam" id="PF07732"/>
    </source>
</evidence>
<evidence type="ECO:0000256" key="3">
    <source>
        <dbReference type="ARBA" id="ARBA00023002"/>
    </source>
</evidence>
<protein>
    <submittedName>
        <fullName evidence="9">Multicopper oxidase</fullName>
    </submittedName>
</protein>
<dbReference type="GO" id="GO:0005507">
    <property type="term" value="F:copper ion binding"/>
    <property type="evidence" value="ECO:0007669"/>
    <property type="project" value="InterPro"/>
</dbReference>
<proteinExistence type="inferred from homology"/>
<dbReference type="GO" id="GO:0016491">
    <property type="term" value="F:oxidoreductase activity"/>
    <property type="evidence" value="ECO:0007669"/>
    <property type="project" value="UniProtKB-KW"/>
</dbReference>
<feature type="domain" description="Plastocyanin-like" evidence="8">
    <location>
        <begin position="79"/>
        <end position="188"/>
    </location>
</feature>
<dbReference type="CDD" id="cd13901">
    <property type="entry name" value="CuRO_3_MaLCC_like"/>
    <property type="match status" value="1"/>
</dbReference>